<feature type="region of interest" description="Disordered" evidence="1">
    <location>
        <begin position="50"/>
        <end position="79"/>
    </location>
</feature>
<evidence type="ECO:0000256" key="1">
    <source>
        <dbReference type="SAM" id="MobiDB-lite"/>
    </source>
</evidence>
<proteinExistence type="predicted"/>
<accession>A0A8T1EST6</accession>
<evidence type="ECO:0000313" key="2">
    <source>
        <dbReference type="EMBL" id="KAG2954963.1"/>
    </source>
</evidence>
<protein>
    <submittedName>
        <fullName evidence="2">Uncharacterized protein</fullName>
    </submittedName>
</protein>
<dbReference type="AlphaFoldDB" id="A0A8T1EST6"/>
<gene>
    <name evidence="2" type="ORF">PC117_g797</name>
</gene>
<reference evidence="2" key="1">
    <citation type="submission" date="2018-10" db="EMBL/GenBank/DDBJ databases">
        <title>Effector identification in a new, highly contiguous assembly of the strawberry crown rot pathogen Phytophthora cactorum.</title>
        <authorList>
            <person name="Armitage A.D."/>
            <person name="Nellist C.F."/>
            <person name="Bates H."/>
            <person name="Vickerstaff R.J."/>
            <person name="Harrison R.J."/>
        </authorList>
    </citation>
    <scope>NUCLEOTIDE SEQUENCE</scope>
    <source>
        <strain evidence="2">4040</strain>
    </source>
</reference>
<organism evidence="2 3">
    <name type="scientific">Phytophthora cactorum</name>
    <dbReference type="NCBI Taxonomy" id="29920"/>
    <lineage>
        <taxon>Eukaryota</taxon>
        <taxon>Sar</taxon>
        <taxon>Stramenopiles</taxon>
        <taxon>Oomycota</taxon>
        <taxon>Peronosporomycetes</taxon>
        <taxon>Peronosporales</taxon>
        <taxon>Peronosporaceae</taxon>
        <taxon>Phytophthora</taxon>
    </lineage>
</organism>
<comment type="caution">
    <text evidence="2">The sequence shown here is derived from an EMBL/GenBank/DDBJ whole genome shotgun (WGS) entry which is preliminary data.</text>
</comment>
<evidence type="ECO:0000313" key="3">
    <source>
        <dbReference type="Proteomes" id="UP000736787"/>
    </source>
</evidence>
<dbReference type="EMBL" id="RCMK01000008">
    <property type="protein sequence ID" value="KAG2954963.1"/>
    <property type="molecule type" value="Genomic_DNA"/>
</dbReference>
<dbReference type="Proteomes" id="UP000736787">
    <property type="component" value="Unassembled WGS sequence"/>
</dbReference>
<sequence>MPLGDFADRHLARRRLDKCVSSLEQKPRTRARLWPSSAWNRGARALQSWGRASRCDSPAAQTRSGQMLRAQPGPTDAAVPPAPIQTAAATHALHPLSHFPARRRALSERRSCTRRLVALVSVS</sequence>
<name>A0A8T1EST6_9STRA</name>